<evidence type="ECO:0000313" key="2">
    <source>
        <dbReference type="Proteomes" id="UP001164250"/>
    </source>
</evidence>
<name>A0ACC1C4Z5_9ROSI</name>
<dbReference type="Proteomes" id="UP001164250">
    <property type="component" value="Chromosome 1"/>
</dbReference>
<comment type="caution">
    <text evidence="1">The sequence shown here is derived from an EMBL/GenBank/DDBJ whole genome shotgun (WGS) entry which is preliminary data.</text>
</comment>
<protein>
    <submittedName>
        <fullName evidence="1">Uncharacterized protein</fullName>
    </submittedName>
</protein>
<keyword evidence="2" id="KW-1185">Reference proteome</keyword>
<evidence type="ECO:0000313" key="1">
    <source>
        <dbReference type="EMBL" id="KAJ0110609.1"/>
    </source>
</evidence>
<proteinExistence type="predicted"/>
<accession>A0ACC1C4Z5</accession>
<organism evidence="1 2">
    <name type="scientific">Pistacia atlantica</name>
    <dbReference type="NCBI Taxonomy" id="434234"/>
    <lineage>
        <taxon>Eukaryota</taxon>
        <taxon>Viridiplantae</taxon>
        <taxon>Streptophyta</taxon>
        <taxon>Embryophyta</taxon>
        <taxon>Tracheophyta</taxon>
        <taxon>Spermatophyta</taxon>
        <taxon>Magnoliopsida</taxon>
        <taxon>eudicotyledons</taxon>
        <taxon>Gunneridae</taxon>
        <taxon>Pentapetalae</taxon>
        <taxon>rosids</taxon>
        <taxon>malvids</taxon>
        <taxon>Sapindales</taxon>
        <taxon>Anacardiaceae</taxon>
        <taxon>Pistacia</taxon>
    </lineage>
</organism>
<dbReference type="EMBL" id="CM047897">
    <property type="protein sequence ID" value="KAJ0110609.1"/>
    <property type="molecule type" value="Genomic_DNA"/>
</dbReference>
<reference evidence="2" key="1">
    <citation type="journal article" date="2023" name="G3 (Bethesda)">
        <title>Genome assembly and association tests identify interacting loci associated with vigor, precocity, and sex in interspecific pistachio rootstocks.</title>
        <authorList>
            <person name="Palmer W."/>
            <person name="Jacygrad E."/>
            <person name="Sagayaradj S."/>
            <person name="Cavanaugh K."/>
            <person name="Han R."/>
            <person name="Bertier L."/>
            <person name="Beede B."/>
            <person name="Kafkas S."/>
            <person name="Golino D."/>
            <person name="Preece J."/>
            <person name="Michelmore R."/>
        </authorList>
    </citation>
    <scope>NUCLEOTIDE SEQUENCE [LARGE SCALE GENOMIC DNA]</scope>
</reference>
<sequence length="536" mass="57992">MVINSNLMRSYGLSVAFASITLYKQRWSGEEGDEGGPHKREEEGSESIKQLAEEKELMKGGKAELTPAQLIEFQQQSLIFKHMKAGLHVPVHLVIPIWKSVASSFGSDIGGIYKQYPSFAGFSPRDFDCRNMMDPEPGRCRRTDGKKWRCGKNVIPDQKYCERHIHRGRQRSRKLVEASQVASPSLTTSAKDSENFKTMSIHSQSDPHPQSPSDPKISVPVSTVFQLSTPSSSTGNIILTSTDSKDDNTNDIKFSGISKGNGMIRGSIDSAVTIAIAAKAIPDTTISITSDSPVTISSPTVMTTTTNDGDNDVCGSKNSATTNVATATTSSPAAASNPITGASITTFATATTFNNENNHITGWKCDGNNTASIQRMINRSSKSGYCHNSNLTAGLGFSPKSVLQVVGCSGSHFYRREIGHEPGRCRRTDGKKWRCSRDVVPDQKYCARHMHRGAKKRVEAFQAFGNFNPVTSSVCLPHRMSITNEADSATLDTNLSISIAANPQLVNNDEKSLTSSSDATVSDTNITGCEDSNISS</sequence>
<gene>
    <name evidence="1" type="ORF">Patl1_00295</name>
</gene>